<evidence type="ECO:0000259" key="2">
    <source>
        <dbReference type="Pfam" id="PF14292"/>
    </source>
</evidence>
<protein>
    <recommendedName>
        <fullName evidence="2">SusE outer membrane protein domain-containing protein</fullName>
    </recommendedName>
</protein>
<feature type="domain" description="SusE outer membrane protein" evidence="2">
    <location>
        <begin position="23"/>
        <end position="133"/>
    </location>
</feature>
<dbReference type="RefSeq" id="WP_108903236.1">
    <property type="nucleotide sequence ID" value="NZ_CP029187.1"/>
</dbReference>
<dbReference type="Pfam" id="PF14292">
    <property type="entry name" value="SusE"/>
    <property type="match status" value="1"/>
</dbReference>
<dbReference type="EMBL" id="CP029187">
    <property type="protein sequence ID" value="AWI25446.1"/>
    <property type="molecule type" value="Genomic_DNA"/>
</dbReference>
<dbReference type="PROSITE" id="PS51257">
    <property type="entry name" value="PROKAR_LIPOPROTEIN"/>
    <property type="match status" value="1"/>
</dbReference>
<evidence type="ECO:0000313" key="3">
    <source>
        <dbReference type="EMBL" id="AWI25446.1"/>
    </source>
</evidence>
<gene>
    <name evidence="3" type="ORF">HYN49_05775</name>
</gene>
<keyword evidence="4" id="KW-1185">Reference proteome</keyword>
<accession>A0A2S1SGA9</accession>
<dbReference type="Gene3D" id="2.60.40.3620">
    <property type="match status" value="1"/>
</dbReference>
<reference evidence="3 4" key="1">
    <citation type="submission" date="2018-05" db="EMBL/GenBank/DDBJ databases">
        <title>Genome sequencing of Flavobacterium sp. HYN0049.</title>
        <authorList>
            <person name="Yi H."/>
            <person name="Baek C."/>
        </authorList>
    </citation>
    <scope>NUCLEOTIDE SEQUENCE [LARGE SCALE GENOMIC DNA]</scope>
    <source>
        <strain evidence="3 4">HYN0049</strain>
    </source>
</reference>
<evidence type="ECO:0000256" key="1">
    <source>
        <dbReference type="SAM" id="SignalP"/>
    </source>
</evidence>
<dbReference type="AlphaFoldDB" id="A0A2S1SGA9"/>
<feature type="signal peptide" evidence="1">
    <location>
        <begin position="1"/>
        <end position="20"/>
    </location>
</feature>
<organism evidence="3 4">
    <name type="scientific">Flavobacterium pallidum</name>
    <dbReference type="NCBI Taxonomy" id="2172098"/>
    <lineage>
        <taxon>Bacteria</taxon>
        <taxon>Pseudomonadati</taxon>
        <taxon>Bacteroidota</taxon>
        <taxon>Flavobacteriia</taxon>
        <taxon>Flavobacteriales</taxon>
        <taxon>Flavobacteriaceae</taxon>
        <taxon>Flavobacterium</taxon>
    </lineage>
</organism>
<sequence>MKTKLRIVLATLLLAGLSSCEDDDNFMLVTPDNAEFTILTPAEGGSVILNEATPSNPGISLSWSEPDYGTPTAITYSVEVDKDMGDFTAPYAVGPTATPGQTSIIINSADLNLAALNKGATPFVESKINLRIKATVGTGAEPVYSNVISYLVTPYGCLNQYAVGAGIPASGWNWDNPTTFICNDNVLTQTVTLANETFRFFTTEGDWDSGRNYPYYTGEGYKISSTLVNAADGDSNFRFIGTPGVYRLKVDENNKTVTLAQGATTATSNWLVGAATPGGWSWAGDSETEFGLISDGVYEVPLRLSNNDTFRVFLGNDGTNDGNWGNSHNFPYYVGQGYTIDSELENANDGDSNFRYMGPTDTRVFRIDTNTKTITVE</sequence>
<feature type="chain" id="PRO_5015770996" description="SusE outer membrane protein domain-containing protein" evidence="1">
    <location>
        <begin position="21"/>
        <end position="377"/>
    </location>
</feature>
<dbReference type="OrthoDB" id="975117at2"/>
<evidence type="ECO:0000313" key="4">
    <source>
        <dbReference type="Proteomes" id="UP000244937"/>
    </source>
</evidence>
<dbReference type="KEGG" id="fpal:HYN49_05775"/>
<keyword evidence="1" id="KW-0732">Signal</keyword>
<dbReference type="InterPro" id="IPR025970">
    <property type="entry name" value="SusE"/>
</dbReference>
<name>A0A2S1SGA9_9FLAO</name>
<proteinExistence type="predicted"/>
<dbReference type="Proteomes" id="UP000244937">
    <property type="component" value="Chromosome"/>
</dbReference>